<sequence length="155" mass="16265">MTSDTPHPAPEPTPELTDDQLEFLNSLFDLARAGDGEQLLPAIDQGVPVNLSNHKGDTLLILATYNNHPELVTALIERGAEVNRLNGRGQSALSCAVFVQSEESVRALLAAGADPDEGPVSARAAVEMFGLDSMRALLEAHAGSGDPTDPTDPVA</sequence>
<keyword evidence="2 3" id="KW-0040">ANK repeat</keyword>
<dbReference type="InterPro" id="IPR002110">
    <property type="entry name" value="Ankyrin_rpt"/>
</dbReference>
<dbReference type="InterPro" id="IPR036770">
    <property type="entry name" value="Ankyrin_rpt-contain_sf"/>
</dbReference>
<dbReference type="PANTHER" id="PTHR24171">
    <property type="entry name" value="ANKYRIN REPEAT DOMAIN-CONTAINING PROTEIN 39-RELATED"/>
    <property type="match status" value="1"/>
</dbReference>
<dbReference type="SUPFAM" id="SSF48403">
    <property type="entry name" value="Ankyrin repeat"/>
    <property type="match status" value="1"/>
</dbReference>
<dbReference type="PROSITE" id="PS50088">
    <property type="entry name" value="ANK_REPEAT"/>
    <property type="match status" value="1"/>
</dbReference>
<dbReference type="RefSeq" id="WP_347921705.1">
    <property type="nucleotide sequence ID" value="NZ_JBDXMX010000008.1"/>
</dbReference>
<evidence type="ECO:0000313" key="5">
    <source>
        <dbReference type="Proteomes" id="UP001484097"/>
    </source>
</evidence>
<dbReference type="Gene3D" id="1.25.40.20">
    <property type="entry name" value="Ankyrin repeat-containing domain"/>
    <property type="match status" value="1"/>
</dbReference>
<keyword evidence="5" id="KW-1185">Reference proteome</keyword>
<evidence type="ECO:0000256" key="3">
    <source>
        <dbReference type="PROSITE-ProRule" id="PRU00023"/>
    </source>
</evidence>
<evidence type="ECO:0000256" key="2">
    <source>
        <dbReference type="ARBA" id="ARBA00023043"/>
    </source>
</evidence>
<protein>
    <submittedName>
        <fullName evidence="4">Ankyrin repeat domain-containing protein</fullName>
    </submittedName>
</protein>
<dbReference type="SMART" id="SM00248">
    <property type="entry name" value="ANK"/>
    <property type="match status" value="2"/>
</dbReference>
<evidence type="ECO:0000313" key="4">
    <source>
        <dbReference type="EMBL" id="MEO9249054.1"/>
    </source>
</evidence>
<name>A0ABV0IN65_9MICC</name>
<dbReference type="Proteomes" id="UP001484097">
    <property type="component" value="Unassembled WGS sequence"/>
</dbReference>
<dbReference type="PROSITE" id="PS50297">
    <property type="entry name" value="ANK_REP_REGION"/>
    <property type="match status" value="1"/>
</dbReference>
<gene>
    <name evidence="4" type="ORF">ABDK96_15325</name>
</gene>
<accession>A0ABV0IN65</accession>
<reference evidence="4 5" key="1">
    <citation type="submission" date="2024-05" db="EMBL/GenBank/DDBJ databases">
        <authorList>
            <person name="Yi C."/>
        </authorList>
    </citation>
    <scope>NUCLEOTIDE SEQUENCE [LARGE SCALE GENOMIC DNA]</scope>
    <source>
        <strain evidence="4 5">XS13</strain>
    </source>
</reference>
<dbReference type="Pfam" id="PF12796">
    <property type="entry name" value="Ank_2"/>
    <property type="match status" value="1"/>
</dbReference>
<organism evidence="4 5">
    <name type="scientific">Citricoccus nitrophenolicus</name>
    <dbReference type="NCBI Taxonomy" id="863575"/>
    <lineage>
        <taxon>Bacteria</taxon>
        <taxon>Bacillati</taxon>
        <taxon>Actinomycetota</taxon>
        <taxon>Actinomycetes</taxon>
        <taxon>Micrococcales</taxon>
        <taxon>Micrococcaceae</taxon>
        <taxon>Citricoccus</taxon>
    </lineage>
</organism>
<keyword evidence="1" id="KW-0677">Repeat</keyword>
<feature type="repeat" description="ANK" evidence="3">
    <location>
        <begin position="55"/>
        <end position="87"/>
    </location>
</feature>
<proteinExistence type="predicted"/>
<comment type="caution">
    <text evidence="4">The sequence shown here is derived from an EMBL/GenBank/DDBJ whole genome shotgun (WGS) entry which is preliminary data.</text>
</comment>
<dbReference type="EMBL" id="JBDXMX010000008">
    <property type="protein sequence ID" value="MEO9249054.1"/>
    <property type="molecule type" value="Genomic_DNA"/>
</dbReference>
<evidence type="ECO:0000256" key="1">
    <source>
        <dbReference type="ARBA" id="ARBA00022737"/>
    </source>
</evidence>